<feature type="compositionally biased region" description="Basic and acidic residues" evidence="1">
    <location>
        <begin position="1"/>
        <end position="23"/>
    </location>
</feature>
<organism evidence="2 3">
    <name type="scientific">Romanomermis culicivorax</name>
    <name type="common">Nematode worm</name>
    <dbReference type="NCBI Taxonomy" id="13658"/>
    <lineage>
        <taxon>Eukaryota</taxon>
        <taxon>Metazoa</taxon>
        <taxon>Ecdysozoa</taxon>
        <taxon>Nematoda</taxon>
        <taxon>Enoplea</taxon>
        <taxon>Dorylaimia</taxon>
        <taxon>Mermithida</taxon>
        <taxon>Mermithoidea</taxon>
        <taxon>Mermithidae</taxon>
        <taxon>Romanomermis</taxon>
    </lineage>
</organism>
<dbReference type="WBParaSite" id="nRc.2.0.1.t01881-RA">
    <property type="protein sequence ID" value="nRc.2.0.1.t01881-RA"/>
    <property type="gene ID" value="nRc.2.0.1.g01881"/>
</dbReference>
<evidence type="ECO:0000256" key="1">
    <source>
        <dbReference type="SAM" id="MobiDB-lite"/>
    </source>
</evidence>
<dbReference type="AlphaFoldDB" id="A0A915HJX5"/>
<dbReference type="Proteomes" id="UP000887565">
    <property type="component" value="Unplaced"/>
</dbReference>
<accession>A0A915HJX5</accession>
<feature type="region of interest" description="Disordered" evidence="1">
    <location>
        <begin position="1"/>
        <end position="27"/>
    </location>
</feature>
<proteinExistence type="predicted"/>
<name>A0A915HJX5_ROMCU</name>
<evidence type="ECO:0000313" key="2">
    <source>
        <dbReference type="Proteomes" id="UP000887565"/>
    </source>
</evidence>
<reference evidence="3" key="1">
    <citation type="submission" date="2022-11" db="UniProtKB">
        <authorList>
            <consortium name="WormBaseParasite"/>
        </authorList>
    </citation>
    <scope>IDENTIFICATION</scope>
</reference>
<sequence>MKYVEGKEKQTKTDQRTEMEKRSPSRMQKPENFFWRVFLLGCGPVNIGPEISEKKYEETRKNMKNMPKIRWMEKTNFAEQVLSTRNAKFEKV</sequence>
<keyword evidence="2" id="KW-1185">Reference proteome</keyword>
<evidence type="ECO:0000313" key="3">
    <source>
        <dbReference type="WBParaSite" id="nRc.2.0.1.t01881-RA"/>
    </source>
</evidence>
<protein>
    <submittedName>
        <fullName evidence="3">Uncharacterized protein</fullName>
    </submittedName>
</protein>